<dbReference type="RefSeq" id="XP_009066729.1">
    <property type="nucleotide sequence ID" value="XM_009068481.1"/>
</dbReference>
<gene>
    <name evidence="2" type="ORF">LOTGIDRAFT_134423</name>
</gene>
<evidence type="ECO:0000313" key="3">
    <source>
        <dbReference type="Proteomes" id="UP000030746"/>
    </source>
</evidence>
<keyword evidence="3" id="KW-1185">Reference proteome</keyword>
<dbReference type="Proteomes" id="UP000030746">
    <property type="component" value="Unassembled WGS sequence"/>
</dbReference>
<keyword evidence="1" id="KW-0812">Transmembrane</keyword>
<keyword evidence="1" id="KW-1133">Transmembrane helix</keyword>
<accession>V3ZNU4</accession>
<dbReference type="HOGENOM" id="CLU_2948601_0_0_1"/>
<organism evidence="2 3">
    <name type="scientific">Lottia gigantea</name>
    <name type="common">Giant owl limpet</name>
    <dbReference type="NCBI Taxonomy" id="225164"/>
    <lineage>
        <taxon>Eukaryota</taxon>
        <taxon>Metazoa</taxon>
        <taxon>Spiralia</taxon>
        <taxon>Lophotrochozoa</taxon>
        <taxon>Mollusca</taxon>
        <taxon>Gastropoda</taxon>
        <taxon>Patellogastropoda</taxon>
        <taxon>Lottioidea</taxon>
        <taxon>Lottiidae</taxon>
        <taxon>Lottia</taxon>
    </lineage>
</organism>
<dbReference type="AlphaFoldDB" id="V3ZNU4"/>
<evidence type="ECO:0000256" key="1">
    <source>
        <dbReference type="SAM" id="Phobius"/>
    </source>
</evidence>
<reference evidence="2 3" key="1">
    <citation type="journal article" date="2013" name="Nature">
        <title>Insights into bilaterian evolution from three spiralian genomes.</title>
        <authorList>
            <person name="Simakov O."/>
            <person name="Marletaz F."/>
            <person name="Cho S.J."/>
            <person name="Edsinger-Gonzales E."/>
            <person name="Havlak P."/>
            <person name="Hellsten U."/>
            <person name="Kuo D.H."/>
            <person name="Larsson T."/>
            <person name="Lv J."/>
            <person name="Arendt D."/>
            <person name="Savage R."/>
            <person name="Osoegawa K."/>
            <person name="de Jong P."/>
            <person name="Grimwood J."/>
            <person name="Chapman J.A."/>
            <person name="Shapiro H."/>
            <person name="Aerts A."/>
            <person name="Otillar R.P."/>
            <person name="Terry A.Y."/>
            <person name="Boore J.L."/>
            <person name="Grigoriev I.V."/>
            <person name="Lindberg D.R."/>
            <person name="Seaver E.C."/>
            <person name="Weisblat D.A."/>
            <person name="Putnam N.H."/>
            <person name="Rokhsar D.S."/>
        </authorList>
    </citation>
    <scope>NUCLEOTIDE SEQUENCE [LARGE SCALE GENOMIC DNA]</scope>
</reference>
<evidence type="ECO:0000313" key="2">
    <source>
        <dbReference type="EMBL" id="ESO82536.1"/>
    </source>
</evidence>
<proteinExistence type="predicted"/>
<dbReference type="CTD" id="20233555"/>
<feature type="non-terminal residue" evidence="2">
    <location>
        <position position="1"/>
    </location>
</feature>
<dbReference type="KEGG" id="lgi:LOTGIDRAFT_134423"/>
<protein>
    <submittedName>
        <fullName evidence="2">Uncharacterized protein</fullName>
    </submittedName>
</protein>
<dbReference type="EMBL" id="KB203855">
    <property type="protein sequence ID" value="ESO82536.1"/>
    <property type="molecule type" value="Genomic_DNA"/>
</dbReference>
<feature type="transmembrane region" description="Helical" evidence="1">
    <location>
        <begin position="20"/>
        <end position="41"/>
    </location>
</feature>
<keyword evidence="1" id="KW-0472">Membrane</keyword>
<sequence length="60" mass="6836">NLTLNKKTPLSHYVTVRTNGIRRQIAGIIGIKLAGVVKLALIRQKNERLQILLKNNNRYV</sequence>
<name>V3ZNU4_LOTGI</name>
<dbReference type="GeneID" id="20233555"/>